<accession>F4RXV8</accession>
<dbReference type="OrthoDB" id="286811at2759"/>
<feature type="region of interest" description="Disordered" evidence="9">
    <location>
        <begin position="193"/>
        <end position="213"/>
    </location>
</feature>
<dbReference type="GO" id="GO:0022904">
    <property type="term" value="P:respiratory electron transport chain"/>
    <property type="evidence" value="ECO:0007669"/>
    <property type="project" value="InterPro"/>
</dbReference>
<proteinExistence type="inferred from homology"/>
<keyword evidence="6" id="KW-0249">Electron transport</keyword>
<comment type="subcellular location">
    <subcellularLocation>
        <location evidence="1">Mitochondrion inner membrane</location>
        <topology evidence="1">Peripheral membrane protein</topology>
        <orientation evidence="1">Matrix side</orientation>
    </subcellularLocation>
</comment>
<feature type="compositionally biased region" description="Polar residues" evidence="9">
    <location>
        <begin position="1"/>
        <end position="28"/>
    </location>
</feature>
<evidence type="ECO:0000256" key="4">
    <source>
        <dbReference type="ARBA" id="ARBA00022660"/>
    </source>
</evidence>
<organism evidence="11">
    <name type="scientific">Melampsora larici-populina (strain 98AG31 / pathotype 3-4-7)</name>
    <name type="common">Poplar leaf rust fungus</name>
    <dbReference type="NCBI Taxonomy" id="747676"/>
    <lineage>
        <taxon>Eukaryota</taxon>
        <taxon>Fungi</taxon>
        <taxon>Dikarya</taxon>
        <taxon>Basidiomycota</taxon>
        <taxon>Pucciniomycotina</taxon>
        <taxon>Pucciniomycetes</taxon>
        <taxon>Pucciniales</taxon>
        <taxon>Melampsoraceae</taxon>
        <taxon>Melampsora</taxon>
    </lineage>
</organism>
<evidence type="ECO:0000256" key="9">
    <source>
        <dbReference type="SAM" id="MobiDB-lite"/>
    </source>
</evidence>
<keyword evidence="7" id="KW-0496">Mitochondrion</keyword>
<dbReference type="KEGG" id="mlr:MELLADRAFT_13951"/>
<keyword evidence="11" id="KW-1185">Reference proteome</keyword>
<evidence type="ECO:0000313" key="10">
    <source>
        <dbReference type="EMBL" id="EGG02796.1"/>
    </source>
</evidence>
<dbReference type="PANTHER" id="PTHR12653:SF0">
    <property type="entry name" value="NADH DEHYDROGENASE [UBIQUINONE] 1 ALPHA SUBCOMPLEX SUBUNIT 5"/>
    <property type="match status" value="1"/>
</dbReference>
<dbReference type="GO" id="GO:0005743">
    <property type="term" value="C:mitochondrial inner membrane"/>
    <property type="evidence" value="ECO:0007669"/>
    <property type="project" value="UniProtKB-SubCell"/>
</dbReference>
<keyword evidence="5" id="KW-0999">Mitochondrion inner membrane</keyword>
<dbReference type="VEuPathDB" id="FungiDB:MELLADRAFT_13951"/>
<keyword evidence="8" id="KW-0472">Membrane</keyword>
<dbReference type="Proteomes" id="UP000001072">
    <property type="component" value="Unassembled WGS sequence"/>
</dbReference>
<keyword evidence="3" id="KW-0813">Transport</keyword>
<protein>
    <submittedName>
        <fullName evidence="10">Uncharacterized protein</fullName>
    </submittedName>
</protein>
<dbReference type="RefSeq" id="XP_007413909.1">
    <property type="nucleotide sequence ID" value="XM_007413847.1"/>
</dbReference>
<dbReference type="InParanoid" id="F4RXV8"/>
<dbReference type="PANTHER" id="PTHR12653">
    <property type="entry name" value="NADH-UBIQUINONE OXIDOREDUCTASE 13 KD-B SUBUNIT"/>
    <property type="match status" value="1"/>
</dbReference>
<sequence>MYQVQSSTRKASTTSPDPMSFKLPSTESEVAELLASSKTPQERREIFQALLGTQSNPIPPLPSIPKSSSGVHLIPIGRKKLTTDHTGIQVHHSPFEALKETYSNTLKTLQNFPTASVYRQSVESLTQRNLEIVLKHEVGKAAHTSQEIEDSIKALEIELGVNLVEEAIDQAKDEHSLVLSLYDSEAWSDLIEKPSPGQWDSFTVPSSTSYPKD</sequence>
<dbReference type="STRING" id="747676.F4RXV8"/>
<evidence type="ECO:0000256" key="2">
    <source>
        <dbReference type="ARBA" id="ARBA00010261"/>
    </source>
</evidence>
<dbReference type="GeneID" id="18926883"/>
<dbReference type="InterPro" id="IPR006806">
    <property type="entry name" value="NDUFA5"/>
</dbReference>
<name>F4RXV8_MELLP</name>
<evidence type="ECO:0000256" key="5">
    <source>
        <dbReference type="ARBA" id="ARBA00022792"/>
    </source>
</evidence>
<evidence type="ECO:0000256" key="7">
    <source>
        <dbReference type="ARBA" id="ARBA00023128"/>
    </source>
</evidence>
<gene>
    <name evidence="10" type="ORF">MELLADRAFT_13951</name>
</gene>
<comment type="similarity">
    <text evidence="2">Belongs to the complex I NDUFA5 subunit family.</text>
</comment>
<evidence type="ECO:0000256" key="1">
    <source>
        <dbReference type="ARBA" id="ARBA00004443"/>
    </source>
</evidence>
<dbReference type="AlphaFoldDB" id="F4RXV8"/>
<dbReference type="Pfam" id="PF04716">
    <property type="entry name" value="ETC_C1_NDUFA5"/>
    <property type="match status" value="1"/>
</dbReference>
<reference evidence="11" key="1">
    <citation type="journal article" date="2011" name="Proc. Natl. Acad. Sci. U.S.A.">
        <title>Obligate biotrophy features unraveled by the genomic analysis of rust fungi.</title>
        <authorList>
            <person name="Duplessis S."/>
            <person name="Cuomo C.A."/>
            <person name="Lin Y.-C."/>
            <person name="Aerts A."/>
            <person name="Tisserant E."/>
            <person name="Veneault-Fourrey C."/>
            <person name="Joly D.L."/>
            <person name="Hacquard S."/>
            <person name="Amselem J."/>
            <person name="Cantarel B.L."/>
            <person name="Chiu R."/>
            <person name="Coutinho P.M."/>
            <person name="Feau N."/>
            <person name="Field M."/>
            <person name="Frey P."/>
            <person name="Gelhaye E."/>
            <person name="Goldberg J."/>
            <person name="Grabherr M.G."/>
            <person name="Kodira C.D."/>
            <person name="Kohler A."/>
            <person name="Kuees U."/>
            <person name="Lindquist E.A."/>
            <person name="Lucas S.M."/>
            <person name="Mago R."/>
            <person name="Mauceli E."/>
            <person name="Morin E."/>
            <person name="Murat C."/>
            <person name="Pangilinan J.L."/>
            <person name="Park R."/>
            <person name="Pearson M."/>
            <person name="Quesneville H."/>
            <person name="Rouhier N."/>
            <person name="Sakthikumar S."/>
            <person name="Salamov A.A."/>
            <person name="Schmutz J."/>
            <person name="Selles B."/>
            <person name="Shapiro H."/>
            <person name="Tanguay P."/>
            <person name="Tuskan G.A."/>
            <person name="Henrissat B."/>
            <person name="Van de Peer Y."/>
            <person name="Rouze P."/>
            <person name="Ellis J.G."/>
            <person name="Dodds P.N."/>
            <person name="Schein J.E."/>
            <person name="Zhong S."/>
            <person name="Hamelin R.C."/>
            <person name="Grigoriev I.V."/>
            <person name="Szabo L.J."/>
            <person name="Martin F."/>
        </authorList>
    </citation>
    <scope>NUCLEOTIDE SEQUENCE [LARGE SCALE GENOMIC DNA]</scope>
    <source>
        <strain evidence="11">98AG31 / pathotype 3-4-7</strain>
    </source>
</reference>
<evidence type="ECO:0000256" key="3">
    <source>
        <dbReference type="ARBA" id="ARBA00022448"/>
    </source>
</evidence>
<evidence type="ECO:0000256" key="8">
    <source>
        <dbReference type="ARBA" id="ARBA00023136"/>
    </source>
</evidence>
<dbReference type="eggNOG" id="KOG3365">
    <property type="taxonomic scope" value="Eukaryota"/>
</dbReference>
<dbReference type="EMBL" id="GL883128">
    <property type="protein sequence ID" value="EGG02796.1"/>
    <property type="molecule type" value="Genomic_DNA"/>
</dbReference>
<keyword evidence="4" id="KW-0679">Respiratory chain</keyword>
<feature type="compositionally biased region" description="Polar residues" evidence="9">
    <location>
        <begin position="198"/>
        <end position="213"/>
    </location>
</feature>
<evidence type="ECO:0000313" key="11">
    <source>
        <dbReference type="Proteomes" id="UP000001072"/>
    </source>
</evidence>
<evidence type="ECO:0000256" key="6">
    <source>
        <dbReference type="ARBA" id="ARBA00022982"/>
    </source>
</evidence>
<dbReference type="HOGENOM" id="CLU_099943_0_0_1"/>
<feature type="region of interest" description="Disordered" evidence="9">
    <location>
        <begin position="1"/>
        <end position="40"/>
    </location>
</feature>